<dbReference type="Proteomes" id="UP001183643">
    <property type="component" value="Unassembled WGS sequence"/>
</dbReference>
<dbReference type="EMBL" id="JAVDYB010000001">
    <property type="protein sequence ID" value="MDR7274827.1"/>
    <property type="molecule type" value="Genomic_DNA"/>
</dbReference>
<reference evidence="5" key="1">
    <citation type="submission" date="2023-07" db="EMBL/GenBank/DDBJ databases">
        <title>Sequencing the genomes of 1000 actinobacteria strains.</title>
        <authorList>
            <person name="Klenk H.-P."/>
        </authorList>
    </citation>
    <scope>NUCLEOTIDE SEQUENCE</scope>
    <source>
        <strain evidence="5">DSM 44707</strain>
    </source>
</reference>
<evidence type="ECO:0000256" key="2">
    <source>
        <dbReference type="ARBA" id="ARBA00022679"/>
    </source>
</evidence>
<dbReference type="Pfam" id="PF02801">
    <property type="entry name" value="Ketoacyl-synt_C"/>
    <property type="match status" value="1"/>
</dbReference>
<dbReference type="EC" id="2.3.1.179" evidence="5"/>
<evidence type="ECO:0000313" key="6">
    <source>
        <dbReference type="Proteomes" id="UP001183643"/>
    </source>
</evidence>
<dbReference type="InterPro" id="IPR000794">
    <property type="entry name" value="Beta-ketoacyl_synthase"/>
</dbReference>
<dbReference type="SUPFAM" id="SSF53901">
    <property type="entry name" value="Thiolase-like"/>
    <property type="match status" value="2"/>
</dbReference>
<comment type="caution">
    <text evidence="5">The sequence shown here is derived from an EMBL/GenBank/DDBJ whole genome shotgun (WGS) entry which is preliminary data.</text>
</comment>
<accession>A0AAE4C8P0</accession>
<dbReference type="PROSITE" id="PS52004">
    <property type="entry name" value="KS3_2"/>
    <property type="match status" value="1"/>
</dbReference>
<keyword evidence="5" id="KW-0012">Acyltransferase</keyword>
<sequence>MLESRDGRRVVVTGVGVVAPCGIGAADFWEGLAKPVPPSVTREVTGFDPTLIGLSKVEIRRLDRFAQLALVAADEALGDAGLSDAADRDGDRTGVLIGCGIGGAWSWESQVRVLDEKGPSRVSPLTVPMVMPNAAAGAVSMRWGLAGPCETVSTACATGTQSIGNAARWIAAGRADTVVAGGTESCLTGVNLAGFGNMRALSPTGVSRPFDVDRDGFCAAEGAGILVLEEYSRAVARGARIYAEIAGAGSGADAYHITAPSPGGRGAAACMREALADGGVAPSEVTHINAHGTSTPLNDAGEAEAIAAVFGPHRPAVTSIKGVTGHSLGGAGAIEAAALALTFAHRSLPPTVGTTTIDPALDIDVVLSSRDWEPAPALTNSFGFGGHNATLLFVPAP</sequence>
<dbReference type="GO" id="GO:0006633">
    <property type="term" value="P:fatty acid biosynthetic process"/>
    <property type="evidence" value="ECO:0007669"/>
    <property type="project" value="InterPro"/>
</dbReference>
<dbReference type="InterPro" id="IPR016039">
    <property type="entry name" value="Thiolase-like"/>
</dbReference>
<dbReference type="RefSeq" id="WP_310365004.1">
    <property type="nucleotide sequence ID" value="NZ_JAVDYB010000001.1"/>
</dbReference>
<dbReference type="InterPro" id="IPR014031">
    <property type="entry name" value="Ketoacyl_synth_C"/>
</dbReference>
<dbReference type="GO" id="GO:0004315">
    <property type="term" value="F:3-oxoacyl-[acyl-carrier-protein] synthase activity"/>
    <property type="evidence" value="ECO:0007669"/>
    <property type="project" value="UniProtKB-EC"/>
</dbReference>
<dbReference type="CDD" id="cd00834">
    <property type="entry name" value="KAS_I_II"/>
    <property type="match status" value="1"/>
</dbReference>
<keyword evidence="6" id="KW-1185">Reference proteome</keyword>
<dbReference type="InterPro" id="IPR014030">
    <property type="entry name" value="Ketoacyl_synth_N"/>
</dbReference>
<dbReference type="PANTHER" id="PTHR11712">
    <property type="entry name" value="POLYKETIDE SYNTHASE-RELATED"/>
    <property type="match status" value="1"/>
</dbReference>
<feature type="domain" description="Ketosynthase family 3 (KS3)" evidence="4">
    <location>
        <begin position="1"/>
        <end position="395"/>
    </location>
</feature>
<organism evidence="5 6">
    <name type="scientific">Catenuloplanes atrovinosus</name>
    <dbReference type="NCBI Taxonomy" id="137266"/>
    <lineage>
        <taxon>Bacteria</taxon>
        <taxon>Bacillati</taxon>
        <taxon>Actinomycetota</taxon>
        <taxon>Actinomycetes</taxon>
        <taxon>Micromonosporales</taxon>
        <taxon>Micromonosporaceae</taxon>
        <taxon>Catenuloplanes</taxon>
    </lineage>
</organism>
<dbReference type="Pfam" id="PF00109">
    <property type="entry name" value="ketoacyl-synt"/>
    <property type="match status" value="1"/>
</dbReference>
<dbReference type="Gene3D" id="3.40.47.10">
    <property type="match status" value="1"/>
</dbReference>
<proteinExistence type="inferred from homology"/>
<comment type="similarity">
    <text evidence="1 3">Belongs to the thiolase-like superfamily. Beta-ketoacyl-ACP synthases family.</text>
</comment>
<evidence type="ECO:0000256" key="3">
    <source>
        <dbReference type="RuleBase" id="RU003694"/>
    </source>
</evidence>
<dbReference type="InterPro" id="IPR018201">
    <property type="entry name" value="Ketoacyl_synth_AS"/>
</dbReference>
<dbReference type="PROSITE" id="PS00606">
    <property type="entry name" value="KS3_1"/>
    <property type="match status" value="1"/>
</dbReference>
<evidence type="ECO:0000313" key="5">
    <source>
        <dbReference type="EMBL" id="MDR7274827.1"/>
    </source>
</evidence>
<dbReference type="AlphaFoldDB" id="A0AAE4C8P0"/>
<protein>
    <submittedName>
        <fullName evidence="5">3-oxoacyl-[acyl-carrier-protein] synthase II</fullName>
        <ecNumber evidence="5">2.3.1.179</ecNumber>
    </submittedName>
</protein>
<gene>
    <name evidence="5" type="ORF">J2S41_001605</name>
</gene>
<name>A0AAE4C8P0_9ACTN</name>
<dbReference type="InterPro" id="IPR020841">
    <property type="entry name" value="PKS_Beta-ketoAc_synthase_dom"/>
</dbReference>
<dbReference type="PANTHER" id="PTHR11712:SF336">
    <property type="entry name" value="3-OXOACYL-[ACYL-CARRIER-PROTEIN] SYNTHASE, MITOCHONDRIAL"/>
    <property type="match status" value="1"/>
</dbReference>
<evidence type="ECO:0000256" key="1">
    <source>
        <dbReference type="ARBA" id="ARBA00008467"/>
    </source>
</evidence>
<dbReference type="NCBIfam" id="NF005589">
    <property type="entry name" value="PRK07314.1"/>
    <property type="match status" value="1"/>
</dbReference>
<keyword evidence="2 3" id="KW-0808">Transferase</keyword>
<dbReference type="SMART" id="SM00825">
    <property type="entry name" value="PKS_KS"/>
    <property type="match status" value="1"/>
</dbReference>
<evidence type="ECO:0000259" key="4">
    <source>
        <dbReference type="PROSITE" id="PS52004"/>
    </source>
</evidence>